<keyword evidence="9" id="KW-0289">Folate biosynthesis</keyword>
<organism evidence="14 15">
    <name type="scientific">Marinobacter lacisalsi</name>
    <dbReference type="NCBI Taxonomy" id="475979"/>
    <lineage>
        <taxon>Bacteria</taxon>
        <taxon>Pseudomonadati</taxon>
        <taxon>Pseudomonadota</taxon>
        <taxon>Gammaproteobacteria</taxon>
        <taxon>Pseudomonadales</taxon>
        <taxon>Marinobacteraceae</taxon>
        <taxon>Marinobacter</taxon>
    </lineage>
</organism>
<comment type="pathway">
    <text evidence="1">Cofactor biosynthesis; tetrahydrofolate biosynthesis; 2-amino-4-hydroxy-6-hydroxymethyl-7,8-dihydropteridine diphosphate from 7,8-dihydroneopterin triphosphate: step 4/4.</text>
</comment>
<gene>
    <name evidence="14" type="ORF">ACFOZ5_02910</name>
</gene>
<comment type="similarity">
    <text evidence="2">Belongs to the HPPK family.</text>
</comment>
<dbReference type="Gene3D" id="3.30.70.560">
    <property type="entry name" value="7,8-Dihydro-6-hydroxymethylpterin-pyrophosphokinase HPPK"/>
    <property type="match status" value="1"/>
</dbReference>
<evidence type="ECO:0000256" key="10">
    <source>
        <dbReference type="ARBA" id="ARBA00029409"/>
    </source>
</evidence>
<evidence type="ECO:0000256" key="3">
    <source>
        <dbReference type="ARBA" id="ARBA00013253"/>
    </source>
</evidence>
<evidence type="ECO:0000313" key="14">
    <source>
        <dbReference type="EMBL" id="MFC4257979.1"/>
    </source>
</evidence>
<evidence type="ECO:0000256" key="8">
    <source>
        <dbReference type="ARBA" id="ARBA00022840"/>
    </source>
</evidence>
<evidence type="ECO:0000256" key="9">
    <source>
        <dbReference type="ARBA" id="ARBA00022909"/>
    </source>
</evidence>
<evidence type="ECO:0000259" key="13">
    <source>
        <dbReference type="Pfam" id="PF01288"/>
    </source>
</evidence>
<comment type="function">
    <text evidence="10">Catalyzes the transfer of pyrophosphate from adenosine triphosphate (ATP) to 6-hydroxymethyl-7,8-dihydropterin, an enzymatic step in folate biosynthesis pathway.</text>
</comment>
<dbReference type="Pfam" id="PF01288">
    <property type="entry name" value="HPPK"/>
    <property type="match status" value="1"/>
</dbReference>
<evidence type="ECO:0000313" key="15">
    <source>
        <dbReference type="Proteomes" id="UP001595798"/>
    </source>
</evidence>
<dbReference type="EMBL" id="JBHSDI010000001">
    <property type="protein sequence ID" value="MFC4257979.1"/>
    <property type="molecule type" value="Genomic_DNA"/>
</dbReference>
<name>A0ABV8QDG9_9GAMM</name>
<evidence type="ECO:0000256" key="12">
    <source>
        <dbReference type="ARBA" id="ARBA00033413"/>
    </source>
</evidence>
<reference evidence="15" key="1">
    <citation type="journal article" date="2019" name="Int. J. Syst. Evol. Microbiol.">
        <title>The Global Catalogue of Microorganisms (GCM) 10K type strain sequencing project: providing services to taxonomists for standard genome sequencing and annotation.</title>
        <authorList>
            <consortium name="The Broad Institute Genomics Platform"/>
            <consortium name="The Broad Institute Genome Sequencing Center for Infectious Disease"/>
            <person name="Wu L."/>
            <person name="Ma J."/>
        </authorList>
    </citation>
    <scope>NUCLEOTIDE SEQUENCE [LARGE SCALE GENOMIC DNA]</scope>
    <source>
        <strain evidence="15">CECT 7297</strain>
    </source>
</reference>
<dbReference type="InterPro" id="IPR035907">
    <property type="entry name" value="Hppk_sf"/>
</dbReference>
<dbReference type="EC" id="2.7.6.3" evidence="3"/>
<evidence type="ECO:0000256" key="7">
    <source>
        <dbReference type="ARBA" id="ARBA00022777"/>
    </source>
</evidence>
<keyword evidence="6" id="KW-0547">Nucleotide-binding</keyword>
<dbReference type="PANTHER" id="PTHR43071">
    <property type="entry name" value="2-AMINO-4-HYDROXY-6-HYDROXYMETHYLDIHYDROPTERIDINE PYROPHOSPHOKINASE"/>
    <property type="match status" value="1"/>
</dbReference>
<evidence type="ECO:0000256" key="1">
    <source>
        <dbReference type="ARBA" id="ARBA00005051"/>
    </source>
</evidence>
<comment type="caution">
    <text evidence="14">The sequence shown here is derived from an EMBL/GenBank/DDBJ whole genome shotgun (WGS) entry which is preliminary data.</text>
</comment>
<proteinExistence type="inferred from homology"/>
<dbReference type="RefSeq" id="WP_379885314.1">
    <property type="nucleotide sequence ID" value="NZ_JBHSDI010000001.1"/>
</dbReference>
<keyword evidence="15" id="KW-1185">Reference proteome</keyword>
<evidence type="ECO:0000256" key="2">
    <source>
        <dbReference type="ARBA" id="ARBA00005810"/>
    </source>
</evidence>
<dbReference type="GO" id="GO:0003848">
    <property type="term" value="F:2-amino-4-hydroxy-6-hydroxymethyldihydropteridine diphosphokinase activity"/>
    <property type="evidence" value="ECO:0007669"/>
    <property type="project" value="UniProtKB-EC"/>
</dbReference>
<dbReference type="InterPro" id="IPR000550">
    <property type="entry name" value="Hppk"/>
</dbReference>
<keyword evidence="8" id="KW-0067">ATP-binding</keyword>
<dbReference type="Proteomes" id="UP001595798">
    <property type="component" value="Unassembled WGS sequence"/>
</dbReference>
<sequence length="173" mass="19018">MWYLCGLGSNISPEQNLPRALARLARLFGQVSLSPVVRTAPQGMDSDNSFLNALAVFQSDLPPDQVKQQLNALEESLGRDRSDPFSGVRDRPIDVDILETRRNPAFTGSTITESYYRQLLAGEREAGERLVLNGQALGETPATIHWNQGAGHELVIQQGDDLLDHAVKTALPR</sequence>
<protein>
    <recommendedName>
        <fullName evidence="4">2-amino-4-hydroxy-6-hydroxymethyldihydropteridine pyrophosphokinase</fullName>
        <ecNumber evidence="3">2.7.6.3</ecNumber>
    </recommendedName>
    <alternativeName>
        <fullName evidence="11">6-hydroxymethyl-7,8-dihydropterin pyrophosphokinase</fullName>
    </alternativeName>
    <alternativeName>
        <fullName evidence="12">7,8-dihydro-6-hydroxymethylpterin-pyrophosphokinase</fullName>
    </alternativeName>
</protein>
<keyword evidence="5 14" id="KW-0808">Transferase</keyword>
<evidence type="ECO:0000256" key="11">
    <source>
        <dbReference type="ARBA" id="ARBA00029766"/>
    </source>
</evidence>
<dbReference type="PANTHER" id="PTHR43071:SF1">
    <property type="entry name" value="2-AMINO-4-HYDROXY-6-HYDROXYMETHYLDIHYDROPTERIDINE PYROPHOSPHOKINASE"/>
    <property type="match status" value="1"/>
</dbReference>
<dbReference type="SUPFAM" id="SSF55083">
    <property type="entry name" value="6-hydroxymethyl-7,8-dihydropterin pyrophosphokinase, HPPK"/>
    <property type="match status" value="1"/>
</dbReference>
<evidence type="ECO:0000256" key="4">
    <source>
        <dbReference type="ARBA" id="ARBA00016218"/>
    </source>
</evidence>
<feature type="domain" description="7,8-dihydro-6-hydroxymethylpterin-pyrophosphokinase" evidence="13">
    <location>
        <begin position="6"/>
        <end position="99"/>
    </location>
</feature>
<evidence type="ECO:0000256" key="6">
    <source>
        <dbReference type="ARBA" id="ARBA00022741"/>
    </source>
</evidence>
<evidence type="ECO:0000256" key="5">
    <source>
        <dbReference type="ARBA" id="ARBA00022679"/>
    </source>
</evidence>
<keyword evidence="7" id="KW-0418">Kinase</keyword>
<accession>A0ABV8QDG9</accession>